<dbReference type="EMBL" id="JAGISH010000026">
    <property type="protein sequence ID" value="MBP0485173.1"/>
    <property type="molecule type" value="Genomic_DNA"/>
</dbReference>
<protein>
    <submittedName>
        <fullName evidence="1">Phage portal protein</fullName>
    </submittedName>
</protein>
<sequence length="388" mass="40496">MLAWIRNKLRPIEARSSGAGYTAQVMAARDSYINGRRGVAELTATVQSCVSLWEGGFAMADVTGTDLLTRQTMALIARSVALGGEAVFLVTDLGLVPATDWDVSTRDGRPRAYRLSIPEAGGGRTVTALAAEVLHLRIGSDALSPWIGTAPLRRSSLTGAMLHAVESALAETFENAPLGSQIVPLPDSGAEDMANMRAAFRGRRGSTLVIEGVAQATAAGMHPQVGQRPDNLSPDLSRSMTAETLAAAREGVLMAYGVLPSLVNRAATGPAVREAQRQLAIWTLQPIAALLADEASAKLGAVVAIDTIRPLQAFDAGGRARALSAIIKTLAEAKEADIPPEAVAGAMRMVDWKEEYCASALGTDAPKDSESSIPATTACGFPGALRAT</sequence>
<gene>
    <name evidence="1" type="ORF">J5474_22155</name>
</gene>
<reference evidence="1" key="1">
    <citation type="submission" date="2021-03" db="EMBL/GenBank/DDBJ databases">
        <title>Sagittula salina sp. nov. strain M10.9X isolated from the marine waste.</title>
        <authorList>
            <person name="Satari L."/>
            <person name="Molina-Menor E."/>
            <person name="Vidal-Verdu A."/>
            <person name="Pascual J."/>
            <person name="Pereto J."/>
            <person name="Porcar M."/>
        </authorList>
    </citation>
    <scope>NUCLEOTIDE SEQUENCE</scope>
    <source>
        <strain evidence="1">M10.9X</strain>
    </source>
</reference>
<proteinExistence type="predicted"/>
<dbReference type="Proteomes" id="UP000675940">
    <property type="component" value="Unassembled WGS sequence"/>
</dbReference>
<dbReference type="RefSeq" id="WP_209364167.1">
    <property type="nucleotide sequence ID" value="NZ_JAGISH010000026.1"/>
</dbReference>
<keyword evidence="2" id="KW-1185">Reference proteome</keyword>
<name>A0A940MSH2_9RHOB</name>
<accession>A0A940MSH2</accession>
<evidence type="ECO:0000313" key="2">
    <source>
        <dbReference type="Proteomes" id="UP000675940"/>
    </source>
</evidence>
<comment type="caution">
    <text evidence="1">The sequence shown here is derived from an EMBL/GenBank/DDBJ whole genome shotgun (WGS) entry which is preliminary data.</text>
</comment>
<dbReference type="InterPro" id="IPR006944">
    <property type="entry name" value="Phage/GTA_portal"/>
</dbReference>
<organism evidence="1 2">
    <name type="scientific">Sagittula salina</name>
    <dbReference type="NCBI Taxonomy" id="2820268"/>
    <lineage>
        <taxon>Bacteria</taxon>
        <taxon>Pseudomonadati</taxon>
        <taxon>Pseudomonadota</taxon>
        <taxon>Alphaproteobacteria</taxon>
        <taxon>Rhodobacterales</taxon>
        <taxon>Roseobacteraceae</taxon>
        <taxon>Sagittula</taxon>
    </lineage>
</organism>
<dbReference type="AlphaFoldDB" id="A0A940MSH2"/>
<dbReference type="Pfam" id="PF04860">
    <property type="entry name" value="Phage_portal"/>
    <property type="match status" value="1"/>
</dbReference>
<evidence type="ECO:0000313" key="1">
    <source>
        <dbReference type="EMBL" id="MBP0485173.1"/>
    </source>
</evidence>